<dbReference type="PANTHER" id="PTHR48081:SF6">
    <property type="entry name" value="PEPTIDASE S9 PROLYL OLIGOPEPTIDASE CATALYTIC DOMAIN-CONTAINING PROTEIN"/>
    <property type="match status" value="1"/>
</dbReference>
<dbReference type="Proteomes" id="UP000261080">
    <property type="component" value="Unassembled WGS sequence"/>
</dbReference>
<dbReference type="InterPro" id="IPR049492">
    <property type="entry name" value="BD-FAE-like_dom"/>
</dbReference>
<evidence type="ECO:0000256" key="1">
    <source>
        <dbReference type="ARBA" id="ARBA00022801"/>
    </source>
</evidence>
<dbReference type="PANTHER" id="PTHR48081">
    <property type="entry name" value="AB HYDROLASE SUPERFAMILY PROTEIN C4A8.06C"/>
    <property type="match status" value="1"/>
</dbReference>
<comment type="caution">
    <text evidence="3">The sequence shown here is derived from an EMBL/GenBank/DDBJ whole genome shotgun (WGS) entry which is preliminary data.</text>
</comment>
<dbReference type="AlphaFoldDB" id="A0A3E3K1E1"/>
<keyword evidence="1 3" id="KW-0378">Hydrolase</keyword>
<dbReference type="InterPro" id="IPR029058">
    <property type="entry name" value="AB_hydrolase_fold"/>
</dbReference>
<accession>A0A3E3K1E1</accession>
<gene>
    <name evidence="3" type="ORF">DW016_08390</name>
</gene>
<dbReference type="SUPFAM" id="SSF53474">
    <property type="entry name" value="alpha/beta-Hydrolases"/>
    <property type="match status" value="1"/>
</dbReference>
<dbReference type="InterPro" id="IPR050300">
    <property type="entry name" value="GDXG_lipolytic_enzyme"/>
</dbReference>
<dbReference type="Gene3D" id="3.40.50.1820">
    <property type="entry name" value="alpha/beta hydrolase"/>
    <property type="match status" value="1"/>
</dbReference>
<evidence type="ECO:0000259" key="2">
    <source>
        <dbReference type="Pfam" id="PF20434"/>
    </source>
</evidence>
<reference evidence="3 4" key="1">
    <citation type="submission" date="2018-08" db="EMBL/GenBank/DDBJ databases">
        <title>A genome reference for cultivated species of the human gut microbiota.</title>
        <authorList>
            <person name="Zou Y."/>
            <person name="Xue W."/>
            <person name="Luo G."/>
        </authorList>
    </citation>
    <scope>NUCLEOTIDE SEQUENCE [LARGE SCALE GENOMIC DNA]</scope>
    <source>
        <strain evidence="3 4">AF37-2AT</strain>
    </source>
</reference>
<evidence type="ECO:0000313" key="4">
    <source>
        <dbReference type="Proteomes" id="UP000261080"/>
    </source>
</evidence>
<evidence type="ECO:0000313" key="3">
    <source>
        <dbReference type="EMBL" id="RGE86959.1"/>
    </source>
</evidence>
<dbReference type="EMBL" id="QVLX01000004">
    <property type="protein sequence ID" value="RGE86959.1"/>
    <property type="molecule type" value="Genomic_DNA"/>
</dbReference>
<dbReference type="RefSeq" id="WP_117493518.1">
    <property type="nucleotide sequence ID" value="NZ_DBGAZR010000051.1"/>
</dbReference>
<sequence length="278" mass="30943">MVHEIIPVMIGEEETNARLYTYFWSNSKELYDGRRRPCVLICPGGGYAMTSDREGEGLAVRFMEMGYHAAILRYSTVPEAVFPDAFLQAAACMKMLRECADKWFIDSERILIQGSSAGGHLAAMVSTYWHSPELAKILGATPEMIRPNGQILSYPVITAGTFRNESSFKNLLGSQAEESLEEACSLELNVSEYTPKTFIWHTYEDSSVPVQNSLLYVNALVKAGVPVEFHLFPKGHHGLGTATDLSRSKDGRGVQVQCGQWMDLVKAWIDHNIPDDEA</sequence>
<name>A0A3E3K1E1_9FIRM</name>
<organism evidence="3 4">
    <name type="scientific">Sellimonas intestinalis</name>
    <dbReference type="NCBI Taxonomy" id="1653434"/>
    <lineage>
        <taxon>Bacteria</taxon>
        <taxon>Bacillati</taxon>
        <taxon>Bacillota</taxon>
        <taxon>Clostridia</taxon>
        <taxon>Lachnospirales</taxon>
        <taxon>Lachnospiraceae</taxon>
        <taxon>Sellimonas</taxon>
    </lineage>
</organism>
<dbReference type="Pfam" id="PF20434">
    <property type="entry name" value="BD-FAE"/>
    <property type="match status" value="1"/>
</dbReference>
<protein>
    <submittedName>
        <fullName evidence="3">Alpha/beta hydrolase</fullName>
    </submittedName>
</protein>
<keyword evidence="4" id="KW-1185">Reference proteome</keyword>
<proteinExistence type="predicted"/>
<feature type="domain" description="BD-FAE-like" evidence="2">
    <location>
        <begin position="35"/>
        <end position="219"/>
    </location>
</feature>
<dbReference type="OrthoDB" id="9794725at2"/>
<dbReference type="GO" id="GO:0016787">
    <property type="term" value="F:hydrolase activity"/>
    <property type="evidence" value="ECO:0007669"/>
    <property type="project" value="UniProtKB-KW"/>
</dbReference>